<sequence>MFPFPFIVIPVISPSRLSLLFSVITSNNEIKLSCTHIRTSYHSINQLRPQPEPHGEINYTMDKIIGKIADKVEEHQNRHSQAKIDQQVPIPRREGGHGIDIGSSSGHYGGGSGFSHQDDMDLRGAADHAASYPNMNESPEFFSGILDQLGSKKQHVAAQERIDEQEAIAHHRAYYPESSNSSSAQTSSSIPSGPPPSYKEATSQSMGTAAALQALKLFTSSGPSAIPSAVGSSYTPTSSFSPNSNTLGPSAADNTRSGSGGGGGKIAQTAQSILIGLAMNQAAKLFEQQASRGNLEAGASKESAVMKAGEMALRLFLQSQRDSGPGSKYPAAGAGMPLGGGGNQGGHAGLLSLAQRMMAA</sequence>
<keyword evidence="4" id="KW-1185">Reference proteome</keyword>
<dbReference type="Proteomes" id="UP001301769">
    <property type="component" value="Unassembled WGS sequence"/>
</dbReference>
<feature type="compositionally biased region" description="Low complexity" evidence="1">
    <location>
        <begin position="232"/>
        <end position="246"/>
    </location>
</feature>
<feature type="region of interest" description="Disordered" evidence="1">
    <location>
        <begin position="175"/>
        <end position="205"/>
    </location>
</feature>
<comment type="caution">
    <text evidence="3">The sequence shown here is derived from an EMBL/GenBank/DDBJ whole genome shotgun (WGS) entry which is preliminary data.</text>
</comment>
<dbReference type="PANTHER" id="PTHR39477">
    <property type="entry name" value="CHROMOSOME 8, WHOLE GENOME SHOTGUN SEQUENCE"/>
    <property type="match status" value="1"/>
</dbReference>
<feature type="region of interest" description="Disordered" evidence="1">
    <location>
        <begin position="228"/>
        <end position="264"/>
    </location>
</feature>
<dbReference type="InterPro" id="IPR056138">
    <property type="entry name" value="DUF7721"/>
</dbReference>
<feature type="region of interest" description="Disordered" evidence="1">
    <location>
        <begin position="96"/>
        <end position="120"/>
    </location>
</feature>
<evidence type="ECO:0000313" key="4">
    <source>
        <dbReference type="Proteomes" id="UP001301769"/>
    </source>
</evidence>
<reference evidence="3" key="1">
    <citation type="journal article" date="2023" name="Mol. Phylogenet. Evol.">
        <title>Genome-scale phylogeny and comparative genomics of the fungal order Sordariales.</title>
        <authorList>
            <person name="Hensen N."/>
            <person name="Bonometti L."/>
            <person name="Westerberg I."/>
            <person name="Brannstrom I.O."/>
            <person name="Guillou S."/>
            <person name="Cros-Aarteil S."/>
            <person name="Calhoun S."/>
            <person name="Haridas S."/>
            <person name="Kuo A."/>
            <person name="Mondo S."/>
            <person name="Pangilinan J."/>
            <person name="Riley R."/>
            <person name="LaButti K."/>
            <person name="Andreopoulos B."/>
            <person name="Lipzen A."/>
            <person name="Chen C."/>
            <person name="Yan M."/>
            <person name="Daum C."/>
            <person name="Ng V."/>
            <person name="Clum A."/>
            <person name="Steindorff A."/>
            <person name="Ohm R.A."/>
            <person name="Martin F."/>
            <person name="Silar P."/>
            <person name="Natvig D.O."/>
            <person name="Lalanne C."/>
            <person name="Gautier V."/>
            <person name="Ament-Velasquez S.L."/>
            <person name="Kruys A."/>
            <person name="Hutchinson M.I."/>
            <person name="Powell A.J."/>
            <person name="Barry K."/>
            <person name="Miller A.N."/>
            <person name="Grigoriev I.V."/>
            <person name="Debuchy R."/>
            <person name="Gladieux P."/>
            <person name="Hiltunen Thoren M."/>
            <person name="Johannesson H."/>
        </authorList>
    </citation>
    <scope>NUCLEOTIDE SEQUENCE</scope>
    <source>
        <strain evidence="3">PSN293</strain>
    </source>
</reference>
<organism evidence="3 4">
    <name type="scientific">Rhypophila decipiens</name>
    <dbReference type="NCBI Taxonomy" id="261697"/>
    <lineage>
        <taxon>Eukaryota</taxon>
        <taxon>Fungi</taxon>
        <taxon>Dikarya</taxon>
        <taxon>Ascomycota</taxon>
        <taxon>Pezizomycotina</taxon>
        <taxon>Sordariomycetes</taxon>
        <taxon>Sordariomycetidae</taxon>
        <taxon>Sordariales</taxon>
        <taxon>Naviculisporaceae</taxon>
        <taxon>Rhypophila</taxon>
    </lineage>
</organism>
<evidence type="ECO:0000313" key="3">
    <source>
        <dbReference type="EMBL" id="KAK4208828.1"/>
    </source>
</evidence>
<accession>A0AAN6XY78</accession>
<feature type="domain" description="DUF7721" evidence="2">
    <location>
        <begin position="121"/>
        <end position="222"/>
    </location>
</feature>
<dbReference type="Pfam" id="PF24845">
    <property type="entry name" value="DUF7721"/>
    <property type="match status" value="1"/>
</dbReference>
<feature type="region of interest" description="Disordered" evidence="1">
    <location>
        <begin position="321"/>
        <end position="340"/>
    </location>
</feature>
<evidence type="ECO:0000259" key="2">
    <source>
        <dbReference type="Pfam" id="PF24845"/>
    </source>
</evidence>
<feature type="compositionally biased region" description="Low complexity" evidence="1">
    <location>
        <begin position="178"/>
        <end position="191"/>
    </location>
</feature>
<dbReference type="PANTHER" id="PTHR39477:SF1">
    <property type="entry name" value="BETA-FLANKING PROTEIN"/>
    <property type="match status" value="1"/>
</dbReference>
<dbReference type="EMBL" id="MU858227">
    <property type="protein sequence ID" value="KAK4208828.1"/>
    <property type="molecule type" value="Genomic_DNA"/>
</dbReference>
<proteinExistence type="predicted"/>
<dbReference type="AlphaFoldDB" id="A0AAN6XY78"/>
<reference evidence="3" key="2">
    <citation type="submission" date="2023-05" db="EMBL/GenBank/DDBJ databases">
        <authorList>
            <consortium name="Lawrence Berkeley National Laboratory"/>
            <person name="Steindorff A."/>
            <person name="Hensen N."/>
            <person name="Bonometti L."/>
            <person name="Westerberg I."/>
            <person name="Brannstrom I.O."/>
            <person name="Guillou S."/>
            <person name="Cros-Aarteil S."/>
            <person name="Calhoun S."/>
            <person name="Haridas S."/>
            <person name="Kuo A."/>
            <person name="Mondo S."/>
            <person name="Pangilinan J."/>
            <person name="Riley R."/>
            <person name="Labutti K."/>
            <person name="Andreopoulos B."/>
            <person name="Lipzen A."/>
            <person name="Chen C."/>
            <person name="Yanf M."/>
            <person name="Daum C."/>
            <person name="Ng V."/>
            <person name="Clum A."/>
            <person name="Ohm R."/>
            <person name="Martin F."/>
            <person name="Silar P."/>
            <person name="Natvig D."/>
            <person name="Lalanne C."/>
            <person name="Gautier V."/>
            <person name="Ament-Velasquez S.L."/>
            <person name="Kruys A."/>
            <person name="Hutchinson M.I."/>
            <person name="Powell A.J."/>
            <person name="Barry K."/>
            <person name="Miller A.N."/>
            <person name="Grigoriev I.V."/>
            <person name="Debuchy R."/>
            <person name="Gladieux P."/>
            <person name="Thoren M.H."/>
            <person name="Johannesson H."/>
        </authorList>
    </citation>
    <scope>NUCLEOTIDE SEQUENCE</scope>
    <source>
        <strain evidence="3">PSN293</strain>
    </source>
</reference>
<protein>
    <recommendedName>
        <fullName evidence="2">DUF7721 domain-containing protein</fullName>
    </recommendedName>
</protein>
<evidence type="ECO:0000256" key="1">
    <source>
        <dbReference type="SAM" id="MobiDB-lite"/>
    </source>
</evidence>
<gene>
    <name evidence="3" type="ORF">QBC37DRAFT_431281</name>
</gene>
<name>A0AAN6XY78_9PEZI</name>